<dbReference type="AlphaFoldDB" id="A0AAW1VIN9"/>
<name>A0AAW1VIN9_9CUCU</name>
<feature type="non-terminal residue" evidence="2">
    <location>
        <position position="1"/>
    </location>
</feature>
<evidence type="ECO:0000313" key="3">
    <source>
        <dbReference type="Proteomes" id="UP001431783"/>
    </source>
</evidence>
<gene>
    <name evidence="2" type="ORF">WA026_022587</name>
</gene>
<feature type="chain" id="PRO_5043721683" description="Dymeclin" evidence="1">
    <location>
        <begin position="26"/>
        <end position="112"/>
    </location>
</feature>
<organism evidence="2 3">
    <name type="scientific">Henosepilachna vigintioctopunctata</name>
    <dbReference type="NCBI Taxonomy" id="420089"/>
    <lineage>
        <taxon>Eukaryota</taxon>
        <taxon>Metazoa</taxon>
        <taxon>Ecdysozoa</taxon>
        <taxon>Arthropoda</taxon>
        <taxon>Hexapoda</taxon>
        <taxon>Insecta</taxon>
        <taxon>Pterygota</taxon>
        <taxon>Neoptera</taxon>
        <taxon>Endopterygota</taxon>
        <taxon>Coleoptera</taxon>
        <taxon>Polyphaga</taxon>
        <taxon>Cucujiformia</taxon>
        <taxon>Coccinelloidea</taxon>
        <taxon>Coccinellidae</taxon>
        <taxon>Epilachninae</taxon>
        <taxon>Epilachnini</taxon>
        <taxon>Henosepilachna</taxon>
    </lineage>
</organism>
<dbReference type="Proteomes" id="UP001431783">
    <property type="component" value="Unassembled WGS sequence"/>
</dbReference>
<reference evidence="2 3" key="1">
    <citation type="submission" date="2023-03" db="EMBL/GenBank/DDBJ databases">
        <title>Genome insight into feeding habits of ladybird beetles.</title>
        <authorList>
            <person name="Li H.-S."/>
            <person name="Huang Y.-H."/>
            <person name="Pang H."/>
        </authorList>
    </citation>
    <scope>NUCLEOTIDE SEQUENCE [LARGE SCALE GENOMIC DNA]</scope>
    <source>
        <strain evidence="2">SYSU_2023b</strain>
        <tissue evidence="2">Whole body</tissue>
    </source>
</reference>
<sequence length="112" mass="12857">REGGKSVPLITLQSVVLLMEQFLLCREILKSQPQETILNTILFTIYVNNILLSQREGGKSVPLITLQSVVLLLEQFSLCRKILESQLQETIFSFRRMEVRSLSNFRCSKNAQ</sequence>
<evidence type="ECO:0000313" key="2">
    <source>
        <dbReference type="EMBL" id="KAK9892908.1"/>
    </source>
</evidence>
<evidence type="ECO:0008006" key="4">
    <source>
        <dbReference type="Google" id="ProtNLM"/>
    </source>
</evidence>
<accession>A0AAW1VIN9</accession>
<comment type="caution">
    <text evidence="2">The sequence shown here is derived from an EMBL/GenBank/DDBJ whole genome shotgun (WGS) entry which is preliminary data.</text>
</comment>
<evidence type="ECO:0000256" key="1">
    <source>
        <dbReference type="SAM" id="SignalP"/>
    </source>
</evidence>
<dbReference type="EMBL" id="JARQZJ010000140">
    <property type="protein sequence ID" value="KAK9892908.1"/>
    <property type="molecule type" value="Genomic_DNA"/>
</dbReference>
<proteinExistence type="predicted"/>
<feature type="signal peptide" evidence="1">
    <location>
        <begin position="1"/>
        <end position="25"/>
    </location>
</feature>
<keyword evidence="3" id="KW-1185">Reference proteome</keyword>
<protein>
    <recommendedName>
        <fullName evidence="4">Dymeclin</fullName>
    </recommendedName>
</protein>
<keyword evidence="1" id="KW-0732">Signal</keyword>